<feature type="signal peptide" evidence="1">
    <location>
        <begin position="1"/>
        <end position="22"/>
    </location>
</feature>
<evidence type="ECO:0000313" key="2">
    <source>
        <dbReference type="EMBL" id="TKK69929.1"/>
    </source>
</evidence>
<evidence type="ECO:0000256" key="1">
    <source>
        <dbReference type="SAM" id="SignalP"/>
    </source>
</evidence>
<keyword evidence="3" id="KW-1185">Reference proteome</keyword>
<reference evidence="2 3" key="1">
    <citation type="submission" date="2019-05" db="EMBL/GenBank/DDBJ databases">
        <title>Panacibacter sp. strain 17mud1-8 Genome sequencing and assembly.</title>
        <authorList>
            <person name="Chhetri G."/>
        </authorList>
    </citation>
    <scope>NUCLEOTIDE SEQUENCE [LARGE SCALE GENOMIC DNA]</scope>
    <source>
        <strain evidence="2 3">17mud1-8</strain>
    </source>
</reference>
<proteinExistence type="predicted"/>
<dbReference type="OrthoDB" id="847524at2"/>
<dbReference type="EMBL" id="SZQL01000004">
    <property type="protein sequence ID" value="TKK69929.1"/>
    <property type="molecule type" value="Genomic_DNA"/>
</dbReference>
<organism evidence="2 3">
    <name type="scientific">Ilyomonas limi</name>
    <dbReference type="NCBI Taxonomy" id="2575867"/>
    <lineage>
        <taxon>Bacteria</taxon>
        <taxon>Pseudomonadati</taxon>
        <taxon>Bacteroidota</taxon>
        <taxon>Chitinophagia</taxon>
        <taxon>Chitinophagales</taxon>
        <taxon>Chitinophagaceae</taxon>
        <taxon>Ilyomonas</taxon>
    </lineage>
</organism>
<dbReference type="InterPro" id="IPR036278">
    <property type="entry name" value="Sialidase_sf"/>
</dbReference>
<feature type="chain" id="PRO_5020975098" evidence="1">
    <location>
        <begin position="23"/>
        <end position="348"/>
    </location>
</feature>
<dbReference type="AlphaFoldDB" id="A0A4U3L6A2"/>
<keyword evidence="1" id="KW-0732">Signal</keyword>
<gene>
    <name evidence="2" type="ORF">FC093_07590</name>
</gene>
<dbReference type="SUPFAM" id="SSF50939">
    <property type="entry name" value="Sialidases"/>
    <property type="match status" value="1"/>
</dbReference>
<protein>
    <submittedName>
        <fullName evidence="2">Exo-alpha-sialidase</fullName>
    </submittedName>
</protein>
<name>A0A4U3L6A2_9BACT</name>
<dbReference type="CDD" id="cd15482">
    <property type="entry name" value="Sialidase_non-viral"/>
    <property type="match status" value="1"/>
</dbReference>
<sequence>MIKGSFFIAVLLLLIISGSAQEKTVIAAGQMPSITKDSHQNIHVVYGSGDSILYTFSNDKGASFAASQLISILPGLVDYATRGPQIAATNNGVVVIAVNKQGNIFSYIKNTAGKWTKASKVNDTDTTNKEGFLGLSSDSEHTLFAIWLDVRGTHHNQVYGARSVDGGKSWQKNVLIYASPDGHVCECCKPSVAIQGNNVFVMFRNWLQGNRDLYLVQSTNGGQTFGNAQKLGNGNWQLNACPMDGGGLAINDKGVAETVWRRENTIYACEPGKAEIALGIGKGCSIATVNNKNVYAWSAGGNITCLLPDGTAKVIGKGALPLLKSVSNDAVVCIWENNKQIESSVLHL</sequence>
<dbReference type="RefSeq" id="WP_137261151.1">
    <property type="nucleotide sequence ID" value="NZ_SZQL01000004.1"/>
</dbReference>
<accession>A0A4U3L6A2</accession>
<dbReference type="Gene3D" id="2.120.10.10">
    <property type="match status" value="1"/>
</dbReference>
<evidence type="ECO:0000313" key="3">
    <source>
        <dbReference type="Proteomes" id="UP000305848"/>
    </source>
</evidence>
<dbReference type="Proteomes" id="UP000305848">
    <property type="component" value="Unassembled WGS sequence"/>
</dbReference>
<comment type="caution">
    <text evidence="2">The sequence shown here is derived from an EMBL/GenBank/DDBJ whole genome shotgun (WGS) entry which is preliminary data.</text>
</comment>